<feature type="region of interest" description="Disordered" evidence="2">
    <location>
        <begin position="1780"/>
        <end position="1832"/>
    </location>
</feature>
<organism evidence="5 6">
    <name type="scientific">Elysia crispata</name>
    <name type="common">lettuce slug</name>
    <dbReference type="NCBI Taxonomy" id="231223"/>
    <lineage>
        <taxon>Eukaryota</taxon>
        <taxon>Metazoa</taxon>
        <taxon>Spiralia</taxon>
        <taxon>Lophotrochozoa</taxon>
        <taxon>Mollusca</taxon>
        <taxon>Gastropoda</taxon>
        <taxon>Heterobranchia</taxon>
        <taxon>Euthyneura</taxon>
        <taxon>Panpulmonata</taxon>
        <taxon>Sacoglossa</taxon>
        <taxon>Placobranchoidea</taxon>
        <taxon>Plakobranchidae</taxon>
        <taxon>Elysia</taxon>
    </lineage>
</organism>
<feature type="region of interest" description="Disordered" evidence="2">
    <location>
        <begin position="1451"/>
        <end position="1745"/>
    </location>
</feature>
<evidence type="ECO:0000259" key="4">
    <source>
        <dbReference type="Pfam" id="PF24782"/>
    </source>
</evidence>
<dbReference type="Pfam" id="PF00400">
    <property type="entry name" value="WD40"/>
    <property type="match status" value="3"/>
</dbReference>
<dbReference type="PROSITE" id="PS50082">
    <property type="entry name" value="WD_REPEATS_2"/>
    <property type="match status" value="5"/>
</dbReference>
<evidence type="ECO:0000313" key="6">
    <source>
        <dbReference type="Proteomes" id="UP001283361"/>
    </source>
</evidence>
<feature type="compositionally biased region" description="Low complexity" evidence="2">
    <location>
        <begin position="1404"/>
        <end position="1428"/>
    </location>
</feature>
<dbReference type="InterPro" id="IPR015943">
    <property type="entry name" value="WD40/YVTN_repeat-like_dom_sf"/>
</dbReference>
<feature type="compositionally biased region" description="Polar residues" evidence="2">
    <location>
        <begin position="1043"/>
        <end position="1053"/>
    </location>
</feature>
<dbReference type="InterPro" id="IPR001680">
    <property type="entry name" value="WD40_rpt"/>
</dbReference>
<feature type="repeat" description="WD" evidence="1">
    <location>
        <begin position="520"/>
        <end position="563"/>
    </location>
</feature>
<feature type="compositionally biased region" description="Acidic residues" evidence="2">
    <location>
        <begin position="805"/>
        <end position="826"/>
    </location>
</feature>
<feature type="region of interest" description="Disordered" evidence="2">
    <location>
        <begin position="1397"/>
        <end position="1432"/>
    </location>
</feature>
<feature type="compositionally biased region" description="Low complexity" evidence="2">
    <location>
        <begin position="1695"/>
        <end position="1704"/>
    </location>
</feature>
<feature type="compositionally biased region" description="Low complexity" evidence="2">
    <location>
        <begin position="1714"/>
        <end position="1735"/>
    </location>
</feature>
<dbReference type="Pfam" id="PF24782">
    <property type="entry name" value="WD40_MABP1-WDR62_2nd"/>
    <property type="match status" value="1"/>
</dbReference>
<dbReference type="PROSITE" id="PS50294">
    <property type="entry name" value="WD_REPEATS_REGION"/>
    <property type="match status" value="1"/>
</dbReference>
<dbReference type="GO" id="GO:0043124">
    <property type="term" value="P:negative regulation of canonical NF-kappaB signal transduction"/>
    <property type="evidence" value="ECO:0007669"/>
    <property type="project" value="TreeGrafter"/>
</dbReference>
<feature type="compositionally biased region" description="Polar residues" evidence="2">
    <location>
        <begin position="1787"/>
        <end position="1820"/>
    </location>
</feature>
<feature type="compositionally biased region" description="Polar residues" evidence="2">
    <location>
        <begin position="2072"/>
        <end position="2082"/>
    </location>
</feature>
<dbReference type="Proteomes" id="UP001283361">
    <property type="component" value="Unassembled WGS sequence"/>
</dbReference>
<feature type="domain" description="MABP1/WDR62 second WD40" evidence="4">
    <location>
        <begin position="393"/>
        <end position="733"/>
    </location>
</feature>
<dbReference type="GO" id="GO:0005737">
    <property type="term" value="C:cytoplasm"/>
    <property type="evidence" value="ECO:0007669"/>
    <property type="project" value="TreeGrafter"/>
</dbReference>
<feature type="repeat" description="WD" evidence="1">
    <location>
        <begin position="700"/>
        <end position="741"/>
    </location>
</feature>
<name>A0AAE1ARB2_9GAST</name>
<keyword evidence="3" id="KW-1133">Transmembrane helix</keyword>
<feature type="compositionally biased region" description="Basic and acidic residues" evidence="2">
    <location>
        <begin position="892"/>
        <end position="910"/>
    </location>
</feature>
<feature type="region of interest" description="Disordered" evidence="2">
    <location>
        <begin position="1845"/>
        <end position="1891"/>
    </location>
</feature>
<feature type="region of interest" description="Disordered" evidence="2">
    <location>
        <begin position="2052"/>
        <end position="2156"/>
    </location>
</feature>
<feature type="compositionally biased region" description="Polar residues" evidence="2">
    <location>
        <begin position="2131"/>
        <end position="2151"/>
    </location>
</feature>
<gene>
    <name evidence="5" type="ORF">RRG08_007385</name>
</gene>
<accession>A0AAE1ARB2</accession>
<dbReference type="PANTHER" id="PTHR44813">
    <property type="entry name" value="MITOGEN-ACTIVATED PROTEIN KINASE-BINDING PROTEIN 1"/>
    <property type="match status" value="1"/>
</dbReference>
<dbReference type="Gene3D" id="2.130.10.10">
    <property type="entry name" value="YVTN repeat-like/Quinoprotein amine dehydrogenase"/>
    <property type="match status" value="4"/>
</dbReference>
<evidence type="ECO:0000256" key="1">
    <source>
        <dbReference type="PROSITE-ProRule" id="PRU00221"/>
    </source>
</evidence>
<keyword evidence="6" id="KW-1185">Reference proteome</keyword>
<feature type="compositionally biased region" description="Gly residues" evidence="2">
    <location>
        <begin position="1602"/>
        <end position="1613"/>
    </location>
</feature>
<evidence type="ECO:0000256" key="3">
    <source>
        <dbReference type="SAM" id="Phobius"/>
    </source>
</evidence>
<keyword evidence="3" id="KW-0472">Membrane</keyword>
<feature type="region of interest" description="Disordered" evidence="2">
    <location>
        <begin position="880"/>
        <end position="972"/>
    </location>
</feature>
<reference evidence="5" key="1">
    <citation type="journal article" date="2023" name="G3 (Bethesda)">
        <title>A reference genome for the long-term kleptoplast-retaining sea slug Elysia crispata morphotype clarki.</title>
        <authorList>
            <person name="Eastman K.E."/>
            <person name="Pendleton A.L."/>
            <person name="Shaikh M.A."/>
            <person name="Suttiyut T."/>
            <person name="Ogas R."/>
            <person name="Tomko P."/>
            <person name="Gavelis G."/>
            <person name="Widhalm J.R."/>
            <person name="Wisecaver J.H."/>
        </authorList>
    </citation>
    <scope>NUCLEOTIDE SEQUENCE</scope>
    <source>
        <strain evidence="5">ECLA1</strain>
    </source>
</reference>
<evidence type="ECO:0000256" key="2">
    <source>
        <dbReference type="SAM" id="MobiDB-lite"/>
    </source>
</evidence>
<dbReference type="EMBL" id="JAWDGP010001382">
    <property type="protein sequence ID" value="KAK3792310.1"/>
    <property type="molecule type" value="Genomic_DNA"/>
</dbReference>
<feature type="region of interest" description="Disordered" evidence="2">
    <location>
        <begin position="1043"/>
        <end position="1085"/>
    </location>
</feature>
<feature type="repeat" description="WD" evidence="1">
    <location>
        <begin position="415"/>
        <end position="437"/>
    </location>
</feature>
<feature type="repeat" description="WD" evidence="1">
    <location>
        <begin position="94"/>
        <end position="137"/>
    </location>
</feature>
<feature type="region of interest" description="Disordered" evidence="2">
    <location>
        <begin position="1208"/>
        <end position="1228"/>
    </location>
</feature>
<feature type="compositionally biased region" description="Acidic residues" evidence="2">
    <location>
        <begin position="1055"/>
        <end position="1064"/>
    </location>
</feature>
<dbReference type="GO" id="GO:0046330">
    <property type="term" value="P:positive regulation of JNK cascade"/>
    <property type="evidence" value="ECO:0007669"/>
    <property type="project" value="TreeGrafter"/>
</dbReference>
<feature type="compositionally biased region" description="Polar residues" evidence="2">
    <location>
        <begin position="1066"/>
        <end position="1076"/>
    </location>
</feature>
<evidence type="ECO:0000313" key="5">
    <source>
        <dbReference type="EMBL" id="KAK3792310.1"/>
    </source>
</evidence>
<dbReference type="SMART" id="SM00320">
    <property type="entry name" value="WD40"/>
    <property type="match status" value="11"/>
</dbReference>
<dbReference type="InterPro" id="IPR055292">
    <property type="entry name" value="MABP1"/>
</dbReference>
<feature type="compositionally biased region" description="Polar residues" evidence="2">
    <location>
        <begin position="932"/>
        <end position="946"/>
    </location>
</feature>
<feature type="transmembrane region" description="Helical" evidence="3">
    <location>
        <begin position="51"/>
        <end position="70"/>
    </location>
</feature>
<feature type="compositionally biased region" description="Polar residues" evidence="2">
    <location>
        <begin position="1451"/>
        <end position="1462"/>
    </location>
</feature>
<protein>
    <recommendedName>
        <fullName evidence="4">MABP1/WDR62 second WD40 domain-containing protein</fullName>
    </recommendedName>
</protein>
<feature type="compositionally biased region" description="Acidic residues" evidence="2">
    <location>
        <begin position="1643"/>
        <end position="1656"/>
    </location>
</feature>
<dbReference type="PANTHER" id="PTHR44813:SF1">
    <property type="entry name" value="MITOGEN-ACTIVATED PROTEIN KINASE-BINDING PROTEIN 1"/>
    <property type="match status" value="1"/>
</dbReference>
<dbReference type="InterPro" id="IPR056162">
    <property type="entry name" value="WD40_MABP1-WDR62_2nd"/>
</dbReference>
<feature type="compositionally biased region" description="Basic and acidic residues" evidence="2">
    <location>
        <begin position="1480"/>
        <end position="1494"/>
    </location>
</feature>
<keyword evidence="1" id="KW-0853">WD repeat</keyword>
<dbReference type="SUPFAM" id="SSF50978">
    <property type="entry name" value="WD40 repeat-like"/>
    <property type="match status" value="2"/>
</dbReference>
<feature type="compositionally biased region" description="Polar residues" evidence="2">
    <location>
        <begin position="1860"/>
        <end position="1873"/>
    </location>
</feature>
<feature type="repeat" description="WD" evidence="1">
    <location>
        <begin position="138"/>
        <end position="181"/>
    </location>
</feature>
<keyword evidence="3" id="KW-0812">Transmembrane</keyword>
<feature type="region of interest" description="Disordered" evidence="2">
    <location>
        <begin position="801"/>
        <end position="838"/>
    </location>
</feature>
<dbReference type="InterPro" id="IPR036322">
    <property type="entry name" value="WD40_repeat_dom_sf"/>
</dbReference>
<feature type="compositionally biased region" description="Polar residues" evidence="2">
    <location>
        <begin position="960"/>
        <end position="970"/>
    </location>
</feature>
<proteinExistence type="predicted"/>
<feature type="compositionally biased region" description="Low complexity" evidence="2">
    <location>
        <begin position="1539"/>
        <end position="1560"/>
    </location>
</feature>
<comment type="caution">
    <text evidence="5">The sequence shown here is derived from an EMBL/GenBank/DDBJ whole genome shotgun (WGS) entry which is preliminary data.</text>
</comment>
<feature type="compositionally biased region" description="Low complexity" evidence="2">
    <location>
        <begin position="2083"/>
        <end position="2107"/>
    </location>
</feature>
<sequence>MIKYVAVCTYAANCVLCMKPIRSCKGKEGVFSARYFSAEQPLLMQKVRTEAVTGAAVQIVVVLVGVHSFLTLTSRSKCVTVLFNPRRNKQSHIFNAHKKAVTAVAFSPDGKHLVTGETGHQPAVRVWDVAEKTQVAEFHGHKFGVNCVAFSPNSKEVVSVGTQHDMMINVWNWRTGVKVASNKVSSKVSALAFSEDGKCFVTVGNRHVRFWYLEDRRSKINQTVPLMGRNGILGDQKDNFFCDVVAGQGSMSGRFFVITQSGLLCEFNEKRLLDKWVELMTKTASCITAGEDNIFVGCAEGVVRVFSATTLHYVCTLPPPHPLGVEVTTATSPSHLVSNRQDCSYPDTKAIAMDDDHKKVTCIYSDRSMYIWDVHDLKRVGKAWSFLFHSGCIWALEMYPQLEEDAKPVLPPGSFLTASGDNTIRVWNLNTHMPENTAYKRNIYSNELLKIVYADPSLGSLCNVDYNPAGATDKTDTTYDGKNGVRSIRVSPDGAHLASGDRQGNIRIYDMEYLTEQKCVEAHESDVMCLEYSYTKEGRLLATSSRDRLIHVFDVEANYGLVQTLGDHSSSITAVRFMDKDEKLRMVSCGADKSILLRNAVTSPDLQFQLEHHLATKITLYDMVIDPTQKLLATACQDRNVRLYNIQTTKEKKCYRGSAGDEGVLLRIHLDPSGSYAATSCTDKNVCILDFNSGELLATMYGHSEVITGVKFANDLKHVITVSADGCIFVWRLPKEMTMQIKTRLLELGKKLKDTDFLRCDEPLMPNPVLINSSSVDGTFHVNKSASLSFLPRGDDVFDGRMDAYDDGEDNDDDDEDEDEAFDDEASTGGVNFSPGPLPSWAKAKFGDAISKANDSGQEHVQPKGRWAQRVDHNLEFKSQLDLTQSEEDSVQTDRRRPPVVDKPDPRRETFILPAQQSLHSLGQDIRGSTGDLRTSLHTSTPSAPKSNELPRRRDASFFKSDNSLNTSGSDGRRRWTERFDIVGRSSLDHEDTDELDTGSDTTEIIYLPTESDLDPSPSSYKVFAVENVRKSVVKASLGNAFQQDNASESTDPVSLEDEEDGNDETLVSSTPTTPSDPDKVFLDGTSDKEDFVRENFEEDTFSQIPLEKFLESTEALEQQALERGTGGGNIGTTPAAARLPGLESSAPFSPRLSLSARFMSRAGPSVFKNSLSSYVTNRQDGWFSRNKMEMSRAMDETRKSLLAMGTRNDFIGSNSPEKEDPPSPPTKLEEVNQLLEQSISPGQYATSPPSAAFGSSPWDCHCKNLRRMWAAFTLSKDCIMEEFTVPGFSFDVGSPPESLVGDPGLMHDFWADSLVGIHQNKGRQSTSVAEPAVNVRKSEAPLRFVNPETWPKPQQPLHNHNYQQQILQLYQSRIPTPMSSPRPIRARRGSLISSSAYLPDAGTTSNTSYLSSSSLPSPSSSSTAPSSPEKECNFLKPKEVFRVCRTKSVSPGKVNTNTKAGTSPRRPVSNGRRSSSTIRDVDGHLKGSPKDLQQKPMRASVGLTSPVKVSAPVISSPSARRINQERERRRSASKPAVEPTQESTTETSSGRLGSNSGSGTLPRRTRPSYFKPTQSSKNKTSRTNEESQETSMLGRRVGSVFGSGGQGSGSSGGAHKLSSRMKLSSSKMAQYASTPNLMSSLDGDDEGGTNGDEEEEVKKRQSKPKVSKLKFTSTTNLRLLSDLSRSVPDVNDEGSSTDSSSTGSGAGGRVRPSSLGKTISRLSSSSTTNRSQQQPPHPSQSTLNNATVMDQTQAHPPRRKTSASEMTLDQAKSILLGKSGLLPSKVTPTSDSGAGTSVRGSTSPESMPSSLASTVTSGGSPPRFDLASASPAQRALMEDIEQTANSLRHQQQHQRHLQNFSPQQQQLSNLEASPQDLPERDQPAHGQRRLAPKSLSLSMDSGPASGSLQTFQQQHMNAQVSSANNTFMIKGNETMSSSFNGDGVNAEKEEETGVSVRERIAQFLNPRPMPSNIDLDRSRLSLPLTKDTMPAPKQVSVAQCQAMIDEFQSKLDALKDIFLQVDGRTDDNARQIMTLLGAAFHQTHKVLADLASKAPSPPQSDSDTLPHFSTREPSSTCQTRQPSAAAFLSSTTSSSSASLLPSSLPTKGPNEKTFQSQAAVHHSNGIDEGSLSSTHKVSNSSEQQRSQNIGDSPLSEAVKTMLEPLLSHFSSDLTQEIVKFVQDGSGKVNHHQSPQQ</sequence>